<sequence>MTDCRAFIDVANERSEAQFTQQVDGKWSVAEVMQHLYLSARPVARLMAGPREVFDQWGNADRPSRHYEEIAAAYQKVLTFGNKAPASMSPRPEDMEVTKQGMIDRFSAIYASLVEASEGWSDNNLNTFLIPHPVLGMLTVREMLYFTSTHTQHHLRLLPKT</sequence>
<organism evidence="2 3">
    <name type="scientific">Spirosoma liriopis</name>
    <dbReference type="NCBI Taxonomy" id="2937440"/>
    <lineage>
        <taxon>Bacteria</taxon>
        <taxon>Pseudomonadati</taxon>
        <taxon>Bacteroidota</taxon>
        <taxon>Cytophagia</taxon>
        <taxon>Cytophagales</taxon>
        <taxon>Cytophagaceae</taxon>
        <taxon>Spirosoma</taxon>
    </lineage>
</organism>
<dbReference type="InterPro" id="IPR024775">
    <property type="entry name" value="DinB-like"/>
</dbReference>
<gene>
    <name evidence="2" type="ORF">M0L20_02010</name>
</gene>
<dbReference type="Proteomes" id="UP001202180">
    <property type="component" value="Unassembled WGS sequence"/>
</dbReference>
<dbReference type="Pfam" id="PF12867">
    <property type="entry name" value="DinB_2"/>
    <property type="match status" value="1"/>
</dbReference>
<dbReference type="EMBL" id="JALPRF010000001">
    <property type="protein sequence ID" value="MCK8490606.1"/>
    <property type="molecule type" value="Genomic_DNA"/>
</dbReference>
<keyword evidence="3" id="KW-1185">Reference proteome</keyword>
<dbReference type="RefSeq" id="WP_248475391.1">
    <property type="nucleotide sequence ID" value="NZ_JALPRF010000001.1"/>
</dbReference>
<comment type="caution">
    <text evidence="2">The sequence shown here is derived from an EMBL/GenBank/DDBJ whole genome shotgun (WGS) entry which is preliminary data.</text>
</comment>
<evidence type="ECO:0000259" key="1">
    <source>
        <dbReference type="Pfam" id="PF12867"/>
    </source>
</evidence>
<reference evidence="2 3" key="1">
    <citation type="submission" date="2022-04" db="EMBL/GenBank/DDBJ databases">
        <title>Spirosoma sp. strain RP8 genome sequencing and assembly.</title>
        <authorList>
            <person name="Jung Y."/>
        </authorList>
    </citation>
    <scope>NUCLEOTIDE SEQUENCE [LARGE SCALE GENOMIC DNA]</scope>
    <source>
        <strain evidence="2 3">RP8</strain>
    </source>
</reference>
<evidence type="ECO:0000313" key="2">
    <source>
        <dbReference type="EMBL" id="MCK8490606.1"/>
    </source>
</evidence>
<name>A0ABT0HEM1_9BACT</name>
<feature type="domain" description="DinB-like" evidence="1">
    <location>
        <begin position="7"/>
        <end position="157"/>
    </location>
</feature>
<accession>A0ABT0HEM1</accession>
<protein>
    <submittedName>
        <fullName evidence="2">DinB family protein</fullName>
    </submittedName>
</protein>
<dbReference type="Gene3D" id="1.20.120.450">
    <property type="entry name" value="dinb family like domain"/>
    <property type="match status" value="1"/>
</dbReference>
<dbReference type="InterPro" id="IPR034660">
    <property type="entry name" value="DinB/YfiT-like"/>
</dbReference>
<proteinExistence type="predicted"/>
<dbReference type="SUPFAM" id="SSF109854">
    <property type="entry name" value="DinB/YfiT-like putative metalloenzymes"/>
    <property type="match status" value="1"/>
</dbReference>
<evidence type="ECO:0000313" key="3">
    <source>
        <dbReference type="Proteomes" id="UP001202180"/>
    </source>
</evidence>